<gene>
    <name evidence="2" type="ORF">C8F04DRAFT_1173015</name>
</gene>
<dbReference type="AlphaFoldDB" id="A0AAD6TIQ5"/>
<comment type="caution">
    <text evidence="2">The sequence shown here is derived from an EMBL/GenBank/DDBJ whole genome shotgun (WGS) entry which is preliminary data.</text>
</comment>
<accession>A0AAD6TIQ5</accession>
<organism evidence="2 3">
    <name type="scientific">Mycena alexandri</name>
    <dbReference type="NCBI Taxonomy" id="1745969"/>
    <lineage>
        <taxon>Eukaryota</taxon>
        <taxon>Fungi</taxon>
        <taxon>Dikarya</taxon>
        <taxon>Basidiomycota</taxon>
        <taxon>Agaricomycotina</taxon>
        <taxon>Agaricomycetes</taxon>
        <taxon>Agaricomycetidae</taxon>
        <taxon>Agaricales</taxon>
        <taxon>Marasmiineae</taxon>
        <taxon>Mycenaceae</taxon>
        <taxon>Mycena</taxon>
    </lineage>
</organism>
<evidence type="ECO:0000256" key="1">
    <source>
        <dbReference type="SAM" id="MobiDB-lite"/>
    </source>
</evidence>
<dbReference type="EMBL" id="JARJCM010000003">
    <property type="protein sequence ID" value="KAJ7046046.1"/>
    <property type="molecule type" value="Genomic_DNA"/>
</dbReference>
<sequence>MTPPAAPGAAPRTPPAAPCDAPCRPSAAPTMSPPQMSIPTVNYSRWEAAAPSAALAAAPLPPPGGKGRQWRQFPFAHFTGSKKNCNLQTFNALPLLCVKLRQSGMALVVQDDAECQQSGWIVEEEEWEQELSTQATKAGCELDYSNKISFRPAASIPCSEIKEWARASLLKRLAARD</sequence>
<name>A0AAD6TIQ5_9AGAR</name>
<evidence type="ECO:0000313" key="2">
    <source>
        <dbReference type="EMBL" id="KAJ7046046.1"/>
    </source>
</evidence>
<keyword evidence="3" id="KW-1185">Reference proteome</keyword>
<dbReference type="Proteomes" id="UP001218188">
    <property type="component" value="Unassembled WGS sequence"/>
</dbReference>
<evidence type="ECO:0000313" key="3">
    <source>
        <dbReference type="Proteomes" id="UP001218188"/>
    </source>
</evidence>
<feature type="region of interest" description="Disordered" evidence="1">
    <location>
        <begin position="1"/>
        <end position="34"/>
    </location>
</feature>
<protein>
    <submittedName>
        <fullName evidence="2">Uncharacterized protein</fullName>
    </submittedName>
</protein>
<feature type="compositionally biased region" description="Low complexity" evidence="1">
    <location>
        <begin position="18"/>
        <end position="29"/>
    </location>
</feature>
<proteinExistence type="predicted"/>
<reference evidence="2" key="1">
    <citation type="submission" date="2023-03" db="EMBL/GenBank/DDBJ databases">
        <title>Massive genome expansion in bonnet fungi (Mycena s.s.) driven by repeated elements and novel gene families across ecological guilds.</title>
        <authorList>
            <consortium name="Lawrence Berkeley National Laboratory"/>
            <person name="Harder C.B."/>
            <person name="Miyauchi S."/>
            <person name="Viragh M."/>
            <person name="Kuo A."/>
            <person name="Thoen E."/>
            <person name="Andreopoulos B."/>
            <person name="Lu D."/>
            <person name="Skrede I."/>
            <person name="Drula E."/>
            <person name="Henrissat B."/>
            <person name="Morin E."/>
            <person name="Kohler A."/>
            <person name="Barry K."/>
            <person name="LaButti K."/>
            <person name="Morin E."/>
            <person name="Salamov A."/>
            <person name="Lipzen A."/>
            <person name="Mereny Z."/>
            <person name="Hegedus B."/>
            <person name="Baldrian P."/>
            <person name="Stursova M."/>
            <person name="Weitz H."/>
            <person name="Taylor A."/>
            <person name="Grigoriev I.V."/>
            <person name="Nagy L.G."/>
            <person name="Martin F."/>
            <person name="Kauserud H."/>
        </authorList>
    </citation>
    <scope>NUCLEOTIDE SEQUENCE</scope>
    <source>
        <strain evidence="2">CBHHK200</strain>
    </source>
</reference>
<feature type="compositionally biased region" description="Pro residues" evidence="1">
    <location>
        <begin position="1"/>
        <end position="17"/>
    </location>
</feature>